<reference evidence="2" key="1">
    <citation type="journal article" date="2015" name="Nature">
        <title>Complex archaea that bridge the gap between prokaryotes and eukaryotes.</title>
        <authorList>
            <person name="Spang A."/>
            <person name="Saw J.H."/>
            <person name="Jorgensen S.L."/>
            <person name="Zaremba-Niedzwiedzka K."/>
            <person name="Martijn J."/>
            <person name="Lind A.E."/>
            <person name="van Eijk R."/>
            <person name="Schleper C."/>
            <person name="Guy L."/>
            <person name="Ettema T.J."/>
        </authorList>
    </citation>
    <scope>NUCLEOTIDE SEQUENCE</scope>
</reference>
<dbReference type="InterPro" id="IPR052018">
    <property type="entry name" value="PHP_domain"/>
</dbReference>
<evidence type="ECO:0000259" key="1">
    <source>
        <dbReference type="SMART" id="SM00481"/>
    </source>
</evidence>
<dbReference type="PANTHER" id="PTHR42924:SF3">
    <property type="entry name" value="POLYMERASE_HISTIDINOL PHOSPHATASE N-TERMINAL DOMAIN-CONTAINING PROTEIN"/>
    <property type="match status" value="1"/>
</dbReference>
<dbReference type="InterPro" id="IPR003141">
    <property type="entry name" value="Pol/His_phosphatase_N"/>
</dbReference>
<feature type="domain" description="Polymerase/histidinol phosphatase N-terminal" evidence="1">
    <location>
        <begin position="2"/>
        <end position="67"/>
    </location>
</feature>
<comment type="caution">
    <text evidence="2">The sequence shown here is derived from an EMBL/GenBank/DDBJ whole genome shotgun (WGS) entry which is preliminary data.</text>
</comment>
<accession>A0A0F9RBM5</accession>
<dbReference type="GO" id="GO:0004534">
    <property type="term" value="F:5'-3' RNA exonuclease activity"/>
    <property type="evidence" value="ECO:0007669"/>
    <property type="project" value="TreeGrafter"/>
</dbReference>
<dbReference type="GO" id="GO:0035312">
    <property type="term" value="F:5'-3' DNA exonuclease activity"/>
    <property type="evidence" value="ECO:0007669"/>
    <property type="project" value="TreeGrafter"/>
</dbReference>
<dbReference type="AlphaFoldDB" id="A0A0F9RBM5"/>
<proteinExistence type="predicted"/>
<dbReference type="PANTHER" id="PTHR42924">
    <property type="entry name" value="EXONUCLEASE"/>
    <property type="match status" value="1"/>
</dbReference>
<name>A0A0F9RBM5_9ZZZZ</name>
<dbReference type="CDD" id="cd07438">
    <property type="entry name" value="PHP_HisPPase_AMP"/>
    <property type="match status" value="1"/>
</dbReference>
<dbReference type="Pfam" id="PF02811">
    <property type="entry name" value="PHP"/>
    <property type="match status" value="1"/>
</dbReference>
<dbReference type="SUPFAM" id="SSF89550">
    <property type="entry name" value="PHP domain-like"/>
    <property type="match status" value="1"/>
</dbReference>
<dbReference type="EMBL" id="LAZR01000951">
    <property type="protein sequence ID" value="KKN53930.1"/>
    <property type="molecule type" value="Genomic_DNA"/>
</dbReference>
<evidence type="ECO:0000313" key="2">
    <source>
        <dbReference type="EMBL" id="KKN53930.1"/>
    </source>
</evidence>
<dbReference type="InterPro" id="IPR004013">
    <property type="entry name" value="PHP_dom"/>
</dbReference>
<dbReference type="Gene3D" id="1.10.150.650">
    <property type="match status" value="1"/>
</dbReference>
<protein>
    <recommendedName>
        <fullName evidence="1">Polymerase/histidinol phosphatase N-terminal domain-containing protein</fullName>
    </recommendedName>
</protein>
<gene>
    <name evidence="2" type="ORF">LCGC14_0597520</name>
</gene>
<dbReference type="Gene3D" id="3.20.20.140">
    <property type="entry name" value="Metal-dependent hydrolases"/>
    <property type="match status" value="1"/>
</dbReference>
<dbReference type="SMART" id="SM00481">
    <property type="entry name" value="POLIIIAc"/>
    <property type="match status" value="1"/>
</dbReference>
<dbReference type="InterPro" id="IPR016195">
    <property type="entry name" value="Pol/histidinol_Pase-like"/>
</dbReference>
<organism evidence="2">
    <name type="scientific">marine sediment metagenome</name>
    <dbReference type="NCBI Taxonomy" id="412755"/>
    <lineage>
        <taxon>unclassified sequences</taxon>
        <taxon>metagenomes</taxon>
        <taxon>ecological metagenomes</taxon>
    </lineage>
</organism>
<sequence length="290" mass="33043">MIDLHIHSISSDGLDIPSQLINKALELKLKAIALTDHDTISGLDEFLKIGEEKDLIVIPGIELSIKHEPERELIDIHIIGLNINHTSTKLINSIENQIKGRIEQKKAICNRLRDEFGFKITFKEVEAIAEGNVVGRPHIVEIMIKNNSKRIRGKTKNDLFKMISIGGKAFVDRKFEFNLEESIELIRSAGGISILAHPGIYSVSNRTKFIEFCVKVGIQGIEIEYTYERNRPYYETDKARWAQDYFPDFYRKIAENYNLIKSGGSDYHGGKKGIRIGDAQVPNKYLKNFI</sequence>